<dbReference type="AlphaFoldDB" id="A0A6G9YG24"/>
<protein>
    <submittedName>
        <fullName evidence="5">FAD-binding protein</fullName>
    </submittedName>
</protein>
<dbReference type="InterPro" id="IPR050631">
    <property type="entry name" value="PheA/TfdB_FAD_monoxygenase"/>
</dbReference>
<feature type="compositionally biased region" description="Polar residues" evidence="3">
    <location>
        <begin position="35"/>
        <end position="46"/>
    </location>
</feature>
<dbReference type="GO" id="GO:0016491">
    <property type="term" value="F:oxidoreductase activity"/>
    <property type="evidence" value="ECO:0007669"/>
    <property type="project" value="UniProtKB-KW"/>
</dbReference>
<evidence type="ECO:0000256" key="3">
    <source>
        <dbReference type="SAM" id="MobiDB-lite"/>
    </source>
</evidence>
<keyword evidence="1" id="KW-0560">Oxidoreductase</keyword>
<dbReference type="InterPro" id="IPR002938">
    <property type="entry name" value="FAD-bd"/>
</dbReference>
<evidence type="ECO:0000259" key="4">
    <source>
        <dbReference type="Pfam" id="PF01494"/>
    </source>
</evidence>
<dbReference type="PANTHER" id="PTHR43476:SF4">
    <property type="entry name" value="BLR0106 PROTEIN"/>
    <property type="match status" value="1"/>
</dbReference>
<dbReference type="EMBL" id="CP046172">
    <property type="protein sequence ID" value="QIS12148.1"/>
    <property type="molecule type" value="Genomic_DNA"/>
</dbReference>
<keyword evidence="2" id="KW-0520">NAD</keyword>
<dbReference type="PRINTS" id="PR00420">
    <property type="entry name" value="RNGMNOXGNASE"/>
</dbReference>
<evidence type="ECO:0000313" key="6">
    <source>
        <dbReference type="Proteomes" id="UP000503540"/>
    </source>
</evidence>
<dbReference type="SUPFAM" id="SSF51905">
    <property type="entry name" value="FAD/NAD(P)-binding domain"/>
    <property type="match status" value="1"/>
</dbReference>
<feature type="region of interest" description="Disordered" evidence="3">
    <location>
        <begin position="1"/>
        <end position="46"/>
    </location>
</feature>
<organism evidence="5 6">
    <name type="scientific">Nocardia arthritidis</name>
    <dbReference type="NCBI Taxonomy" id="228602"/>
    <lineage>
        <taxon>Bacteria</taxon>
        <taxon>Bacillati</taxon>
        <taxon>Actinomycetota</taxon>
        <taxon>Actinomycetes</taxon>
        <taxon>Mycobacteriales</taxon>
        <taxon>Nocardiaceae</taxon>
        <taxon>Nocardia</taxon>
    </lineage>
</organism>
<gene>
    <name evidence="5" type="ORF">F5544_21425</name>
</gene>
<evidence type="ECO:0000313" key="5">
    <source>
        <dbReference type="EMBL" id="QIS12148.1"/>
    </source>
</evidence>
<evidence type="ECO:0000256" key="1">
    <source>
        <dbReference type="ARBA" id="ARBA00023002"/>
    </source>
</evidence>
<name>A0A6G9YG24_9NOCA</name>
<proteinExistence type="predicted"/>
<dbReference type="KEGG" id="nah:F5544_21425"/>
<dbReference type="Pfam" id="PF01494">
    <property type="entry name" value="FAD_binding_3"/>
    <property type="match status" value="1"/>
</dbReference>
<dbReference type="Proteomes" id="UP000503540">
    <property type="component" value="Chromosome"/>
</dbReference>
<dbReference type="InterPro" id="IPR036188">
    <property type="entry name" value="FAD/NAD-bd_sf"/>
</dbReference>
<evidence type="ECO:0000256" key="2">
    <source>
        <dbReference type="ARBA" id="ARBA00023027"/>
    </source>
</evidence>
<accession>A0A6G9YG24</accession>
<sequence>MAGGAGERLHPALRALPERRDHRGPRAAGAGRLPTRNSPGSSEMTTSDTDVVVCGAGAGGLAAACALGALGLRVLVIERRREPARIAKGELLQPSSMASLTQWGAGPRLSHGGGVWIDRLCARDPDGRALLELDYGRTLGADRRILSADYPAILTALADSLPANVELRRGIRVEELVRNPAGRVRGVVVTDGGRSTETVSAELVVAADGSASALRAAAGIALPRAQYPHRLVSFEIPGRHGAELTAYVTDRGLRLAYPLPHARTRLYLQAGADELRGLDDNGIRRWAANTVAEVGPLSGLGELLLARDTRRQIFGVPRYLVDRLSTPGMALLGESAHAVHPMAAQGMNSAIADAVELTAQLRDAGEWSSAAVDSALRGYHRVRLPQLRHVATVSHNAARMLTAVSPMGRMLGRRLMRGTAGNPRLLAATCRNIAGIEPRPLRPLDRLYQLGLLRDPNSTARQEESCK</sequence>
<dbReference type="PANTHER" id="PTHR43476">
    <property type="entry name" value="3-(3-HYDROXY-PHENYL)PROPIONATE/3-HYDROXYCINNAMIC ACID HYDROXYLASE"/>
    <property type="match status" value="1"/>
</dbReference>
<dbReference type="GO" id="GO:0071949">
    <property type="term" value="F:FAD binding"/>
    <property type="evidence" value="ECO:0007669"/>
    <property type="project" value="InterPro"/>
</dbReference>
<keyword evidence="6" id="KW-1185">Reference proteome</keyword>
<dbReference type="Gene3D" id="3.50.50.60">
    <property type="entry name" value="FAD/NAD(P)-binding domain"/>
    <property type="match status" value="2"/>
</dbReference>
<reference evidence="5 6" key="1">
    <citation type="journal article" date="2019" name="ACS Chem. Biol.">
        <title>Identification and Mobilization of a Cryptic Antibiotic Biosynthesis Gene Locus from a Human-Pathogenic Nocardia Isolate.</title>
        <authorList>
            <person name="Herisse M."/>
            <person name="Ishida K."/>
            <person name="Porter J.L."/>
            <person name="Howden B."/>
            <person name="Hertweck C."/>
            <person name="Stinear T.P."/>
            <person name="Pidot S.J."/>
        </authorList>
    </citation>
    <scope>NUCLEOTIDE SEQUENCE [LARGE SCALE GENOMIC DNA]</scope>
    <source>
        <strain evidence="5 6">AUSMDU00012717</strain>
    </source>
</reference>
<feature type="domain" description="FAD-binding" evidence="4">
    <location>
        <begin position="48"/>
        <end position="390"/>
    </location>
</feature>